<dbReference type="Proteomes" id="UP000469194">
    <property type="component" value="Unassembled WGS sequence"/>
</dbReference>
<organism evidence="3 4">
    <name type="scientific">Bifidobacterium aerophilum</name>
    <dbReference type="NCBI Taxonomy" id="1798155"/>
    <lineage>
        <taxon>Bacteria</taxon>
        <taxon>Bacillati</taxon>
        <taxon>Actinomycetota</taxon>
        <taxon>Actinomycetes</taxon>
        <taxon>Bifidobacteriales</taxon>
        <taxon>Bifidobacteriaceae</taxon>
        <taxon>Bifidobacterium</taxon>
    </lineage>
</organism>
<reference evidence="3 4" key="1">
    <citation type="submission" date="2019-10" db="EMBL/GenBank/DDBJ databases">
        <title>Bifidobacterium from non-human primates.</title>
        <authorList>
            <person name="Modesto M."/>
        </authorList>
    </citation>
    <scope>NUCLEOTIDE SEQUENCE [LARGE SCALE GENOMIC DNA]</scope>
    <source>
        <strain evidence="3 4">TRE17</strain>
    </source>
</reference>
<evidence type="ECO:0000256" key="2">
    <source>
        <dbReference type="SAM" id="Phobius"/>
    </source>
</evidence>
<proteinExistence type="predicted"/>
<accession>A0A6N9Z3D4</accession>
<keyword evidence="2" id="KW-1133">Transmembrane helix</keyword>
<evidence type="ECO:0000313" key="4">
    <source>
        <dbReference type="Proteomes" id="UP000469194"/>
    </source>
</evidence>
<gene>
    <name evidence="3" type="ORF">GFD25_02730</name>
</gene>
<dbReference type="RefSeq" id="WP_163229736.1">
    <property type="nucleotide sequence ID" value="NZ_WHZW01000004.1"/>
</dbReference>
<dbReference type="EMBL" id="WHZW01000004">
    <property type="protein sequence ID" value="NEG88940.1"/>
    <property type="molecule type" value="Genomic_DNA"/>
</dbReference>
<evidence type="ECO:0000256" key="1">
    <source>
        <dbReference type="SAM" id="MobiDB-lite"/>
    </source>
</evidence>
<sequence>MEPSYRGLIGGNPQVGGRYGIRPRSKEVIMNPTSMSGGSADRPTGGRRLRNGAQAPQSRSGGESGRPMWWWLLAAFLAFAVIVTGAFVWQRATRVTAQKIYDELVSLGPNITEDQLKSQGYVYGGTVVYGWQSVNGREYPWYRYGGGTQYAPIDRFMADVRAGRESVLRLYVQGHAPWRDSCYTDDGSDCGDGSSATLSVRVLWFDPNVAADWAEKDSSGQPATIHHDGKGQIREWWWRGGEVVTSDKRFSRGIRNDDSFGSANYVLKHQPAIPSDPDSADTVIMRYDESLCSFNDE</sequence>
<comment type="caution">
    <text evidence="3">The sequence shown here is derived from an EMBL/GenBank/DDBJ whole genome shotgun (WGS) entry which is preliminary data.</text>
</comment>
<keyword evidence="2" id="KW-0812">Transmembrane</keyword>
<feature type="region of interest" description="Disordered" evidence="1">
    <location>
        <begin position="29"/>
        <end position="64"/>
    </location>
</feature>
<feature type="transmembrane region" description="Helical" evidence="2">
    <location>
        <begin position="68"/>
        <end position="89"/>
    </location>
</feature>
<name>A0A6N9Z3D4_9BIFI</name>
<keyword evidence="4" id="KW-1185">Reference proteome</keyword>
<keyword evidence="2" id="KW-0472">Membrane</keyword>
<evidence type="ECO:0000313" key="3">
    <source>
        <dbReference type="EMBL" id="NEG88940.1"/>
    </source>
</evidence>
<dbReference type="AlphaFoldDB" id="A0A6N9Z3D4"/>
<protein>
    <submittedName>
        <fullName evidence="3">Uncharacterized protein</fullName>
    </submittedName>
</protein>